<dbReference type="EMBL" id="JAGUCN010000001">
    <property type="protein sequence ID" value="MBS2209898.1"/>
    <property type="molecule type" value="Genomic_DNA"/>
</dbReference>
<name>A0ABS5K699_9BACT</name>
<dbReference type="Proteomes" id="UP000721861">
    <property type="component" value="Unassembled WGS sequence"/>
</dbReference>
<evidence type="ECO:0000256" key="1">
    <source>
        <dbReference type="SAM" id="SignalP"/>
    </source>
</evidence>
<dbReference type="InterPro" id="IPR022548">
    <property type="entry name" value="DUF2846"/>
</dbReference>
<evidence type="ECO:0000259" key="2">
    <source>
        <dbReference type="Pfam" id="PF11008"/>
    </source>
</evidence>
<evidence type="ECO:0000313" key="4">
    <source>
        <dbReference type="Proteomes" id="UP000721861"/>
    </source>
</evidence>
<reference evidence="3 4" key="1">
    <citation type="journal article" date="2014" name="Int. J. Syst. Evol. Microbiol.">
        <title>Carboxylicivirga gen. nov. in the family Marinilabiliaceae with two novel species, Carboxylicivirga mesophila sp. nov. and Carboxylicivirga taeanensis sp. nov., and reclassification of Cytophaga fermentans as Saccharicrinis fermentans gen. nov., comb. nov.</title>
        <authorList>
            <person name="Yang S.H."/>
            <person name="Seo H.S."/>
            <person name="Woo J.H."/>
            <person name="Oh H.M."/>
            <person name="Jang H."/>
            <person name="Lee J.H."/>
            <person name="Kim S.J."/>
            <person name="Kwon K.K."/>
        </authorList>
    </citation>
    <scope>NUCLEOTIDE SEQUENCE [LARGE SCALE GENOMIC DNA]</scope>
    <source>
        <strain evidence="3 4">JCM 18290</strain>
    </source>
</reference>
<feature type="domain" description="DUF2846" evidence="2">
    <location>
        <begin position="39"/>
        <end position="118"/>
    </location>
</feature>
<gene>
    <name evidence="3" type="ORF">KEM09_00675</name>
</gene>
<dbReference type="PROSITE" id="PS51257">
    <property type="entry name" value="PROKAR_LIPOPROTEIN"/>
    <property type="match status" value="1"/>
</dbReference>
<accession>A0ABS5K699</accession>
<sequence>MKKLIFALAVIPLLIGCAGTSKAPVEHSNEAKQFEKHPEKGIVYVYRTGRVVGAAGQIQVKINGIDAGGTGPATFFRWELEPGTYSFMSYTPESSKVVELNVEAGQHYFLRQDARMGVSAGRVTLVEKDEQTGMKEVNDCKLLVSAYRQN</sequence>
<keyword evidence="4" id="KW-1185">Reference proteome</keyword>
<dbReference type="Pfam" id="PF11008">
    <property type="entry name" value="DUF2846"/>
    <property type="match status" value="1"/>
</dbReference>
<organism evidence="3 4">
    <name type="scientific">Carboxylicivirga mesophila</name>
    <dbReference type="NCBI Taxonomy" id="1166478"/>
    <lineage>
        <taxon>Bacteria</taxon>
        <taxon>Pseudomonadati</taxon>
        <taxon>Bacteroidota</taxon>
        <taxon>Bacteroidia</taxon>
        <taxon>Marinilabiliales</taxon>
        <taxon>Marinilabiliaceae</taxon>
        <taxon>Carboxylicivirga</taxon>
    </lineage>
</organism>
<keyword evidence="1" id="KW-0732">Signal</keyword>
<dbReference type="RefSeq" id="WP_212223806.1">
    <property type="nucleotide sequence ID" value="NZ_JAGUCN010000001.1"/>
</dbReference>
<proteinExistence type="predicted"/>
<feature type="chain" id="PRO_5046071768" evidence="1">
    <location>
        <begin position="24"/>
        <end position="150"/>
    </location>
</feature>
<feature type="signal peptide" evidence="1">
    <location>
        <begin position="1"/>
        <end position="23"/>
    </location>
</feature>
<protein>
    <submittedName>
        <fullName evidence="3">DUF2846 domain-containing protein</fullName>
    </submittedName>
</protein>
<evidence type="ECO:0000313" key="3">
    <source>
        <dbReference type="EMBL" id="MBS2209898.1"/>
    </source>
</evidence>
<comment type="caution">
    <text evidence="3">The sequence shown here is derived from an EMBL/GenBank/DDBJ whole genome shotgun (WGS) entry which is preliminary data.</text>
</comment>